<evidence type="ECO:0000313" key="2">
    <source>
        <dbReference type="EMBL" id="KMQ81469.1"/>
    </source>
</evidence>
<sequence>REASEGREEERGKDGFPLLEGFDKGRFLPQRSDAMSASTRPAAAKLAAPTFLACFLLSPASSGCAEGAACDPETGRFLSPVPTSAPEATALSAAMGAIWKCSGVVQSNSDEQEDEGARRADEIEQGQEDCVISFLQPMAPWRRKAIAR</sequence>
<evidence type="ECO:0000313" key="3">
    <source>
        <dbReference type="Proteomes" id="UP000036403"/>
    </source>
</evidence>
<feature type="region of interest" description="Disordered" evidence="1">
    <location>
        <begin position="1"/>
        <end position="23"/>
    </location>
</feature>
<feature type="compositionally biased region" description="Basic and acidic residues" evidence="1">
    <location>
        <begin position="1"/>
        <end position="14"/>
    </location>
</feature>
<feature type="non-terminal residue" evidence="2">
    <location>
        <position position="1"/>
    </location>
</feature>
<dbReference type="EMBL" id="LBMM01035215">
    <property type="protein sequence ID" value="KMQ81469.1"/>
    <property type="molecule type" value="Genomic_DNA"/>
</dbReference>
<evidence type="ECO:0000256" key="1">
    <source>
        <dbReference type="SAM" id="MobiDB-lite"/>
    </source>
</evidence>
<name>A0A0J7JTX3_LASNI</name>
<gene>
    <name evidence="2" type="ORF">RF55_26225</name>
</gene>
<dbReference type="PaxDb" id="67767-A0A0J7JTX3"/>
<accession>A0A0J7JTX3</accession>
<comment type="caution">
    <text evidence="2">The sequence shown here is derived from an EMBL/GenBank/DDBJ whole genome shotgun (WGS) entry which is preliminary data.</text>
</comment>
<protein>
    <submittedName>
        <fullName evidence="2">Non-specific lipid-transfer protein</fullName>
    </submittedName>
</protein>
<proteinExistence type="predicted"/>
<organism evidence="2 3">
    <name type="scientific">Lasius niger</name>
    <name type="common">Black garden ant</name>
    <dbReference type="NCBI Taxonomy" id="67767"/>
    <lineage>
        <taxon>Eukaryota</taxon>
        <taxon>Metazoa</taxon>
        <taxon>Ecdysozoa</taxon>
        <taxon>Arthropoda</taxon>
        <taxon>Hexapoda</taxon>
        <taxon>Insecta</taxon>
        <taxon>Pterygota</taxon>
        <taxon>Neoptera</taxon>
        <taxon>Endopterygota</taxon>
        <taxon>Hymenoptera</taxon>
        <taxon>Apocrita</taxon>
        <taxon>Aculeata</taxon>
        <taxon>Formicoidea</taxon>
        <taxon>Formicidae</taxon>
        <taxon>Formicinae</taxon>
        <taxon>Lasius</taxon>
        <taxon>Lasius</taxon>
    </lineage>
</organism>
<feature type="region of interest" description="Disordered" evidence="1">
    <location>
        <begin position="105"/>
        <end position="124"/>
    </location>
</feature>
<dbReference type="AlphaFoldDB" id="A0A0J7JTX3"/>
<reference evidence="2 3" key="1">
    <citation type="submission" date="2015-04" db="EMBL/GenBank/DDBJ databases">
        <title>Lasius niger genome sequencing.</title>
        <authorList>
            <person name="Konorov E.A."/>
            <person name="Nikitin M.A."/>
            <person name="Kirill M.V."/>
            <person name="Chang P."/>
        </authorList>
    </citation>
    <scope>NUCLEOTIDE SEQUENCE [LARGE SCALE GENOMIC DNA]</scope>
    <source>
        <tissue evidence="2">Whole</tissue>
    </source>
</reference>
<keyword evidence="3" id="KW-1185">Reference proteome</keyword>
<dbReference type="Proteomes" id="UP000036403">
    <property type="component" value="Unassembled WGS sequence"/>
</dbReference>